<evidence type="ECO:0000256" key="1">
    <source>
        <dbReference type="SAM" id="MobiDB-lite"/>
    </source>
</evidence>
<keyword evidence="2" id="KW-0472">Membrane</keyword>
<feature type="transmembrane region" description="Helical" evidence="2">
    <location>
        <begin position="108"/>
        <end position="126"/>
    </location>
</feature>
<organism evidence="3 4">
    <name type="scientific">Bifidobacterium pullorum subsp. saeculare</name>
    <dbReference type="NCBI Taxonomy" id="78257"/>
    <lineage>
        <taxon>Bacteria</taxon>
        <taxon>Bacillati</taxon>
        <taxon>Actinomycetota</taxon>
        <taxon>Actinomycetes</taxon>
        <taxon>Bifidobacteriales</taxon>
        <taxon>Bifidobacteriaceae</taxon>
        <taxon>Bifidobacterium</taxon>
    </lineage>
</organism>
<reference evidence="3" key="2">
    <citation type="journal article" date="2021" name="Sci. Rep.">
        <title>The distribution of antibiotic resistance genes in chicken gut microbiota commensals.</title>
        <authorList>
            <person name="Juricova H."/>
            <person name="Matiasovicova J."/>
            <person name="Kubasova T."/>
            <person name="Cejkova D."/>
            <person name="Rychlik I."/>
        </authorList>
    </citation>
    <scope>NUCLEOTIDE SEQUENCE</scope>
    <source>
        <strain evidence="3">An836</strain>
    </source>
</reference>
<sequence length="239" mass="25455">MGRDAANQAADPAPVAEPTEANEATELVDGRPRVVEVSKHPVASIPETELSLADIERNRSRPAQWVAVIVAALVAIIAPYWAGRVMAVRHTAQVVEHLDLLTPQGGAFIGWTVTMAAIAGLFLALVDAKRWIWRVLFILALAAEQFVAGVSLLKLDFWYSTYVVYGDSAAVANAANLGIIGAGLGVAVFAVIWVGLLVVIKTSSPLNVLTRSWVSFVLFFAIEAVSLLVVLFGGLLTAI</sequence>
<evidence type="ECO:0000313" key="3">
    <source>
        <dbReference type="EMBL" id="MBM6700170.1"/>
    </source>
</evidence>
<feature type="region of interest" description="Disordered" evidence="1">
    <location>
        <begin position="1"/>
        <end position="24"/>
    </location>
</feature>
<feature type="transmembrane region" description="Helical" evidence="2">
    <location>
        <begin position="175"/>
        <end position="200"/>
    </location>
</feature>
<evidence type="ECO:0000313" key="4">
    <source>
        <dbReference type="Proteomes" id="UP000718821"/>
    </source>
</evidence>
<dbReference type="RefSeq" id="WP_204469507.1">
    <property type="nucleotide sequence ID" value="NZ_JACLYU010000017.1"/>
</dbReference>
<feature type="transmembrane region" description="Helical" evidence="2">
    <location>
        <begin position="65"/>
        <end position="82"/>
    </location>
</feature>
<evidence type="ECO:0000256" key="2">
    <source>
        <dbReference type="SAM" id="Phobius"/>
    </source>
</evidence>
<name>A0A938WYY3_9BIFI</name>
<comment type="caution">
    <text evidence="3">The sequence shown here is derived from an EMBL/GenBank/DDBJ whole genome shotgun (WGS) entry which is preliminary data.</text>
</comment>
<evidence type="ECO:0008006" key="5">
    <source>
        <dbReference type="Google" id="ProtNLM"/>
    </source>
</evidence>
<feature type="compositionally biased region" description="Low complexity" evidence="1">
    <location>
        <begin position="1"/>
        <end position="16"/>
    </location>
</feature>
<dbReference type="Proteomes" id="UP000718821">
    <property type="component" value="Unassembled WGS sequence"/>
</dbReference>
<feature type="transmembrane region" description="Helical" evidence="2">
    <location>
        <begin position="212"/>
        <end position="236"/>
    </location>
</feature>
<accession>A0A938WYY3</accession>
<dbReference type="EMBL" id="JACLYU010000017">
    <property type="protein sequence ID" value="MBM6700170.1"/>
    <property type="molecule type" value="Genomic_DNA"/>
</dbReference>
<dbReference type="AlphaFoldDB" id="A0A938WYY3"/>
<keyword evidence="2" id="KW-0812">Transmembrane</keyword>
<feature type="transmembrane region" description="Helical" evidence="2">
    <location>
        <begin position="133"/>
        <end position="155"/>
    </location>
</feature>
<gene>
    <name evidence="3" type="ORF">H7U32_07675</name>
</gene>
<reference evidence="3" key="1">
    <citation type="submission" date="2020-08" db="EMBL/GenBank/DDBJ databases">
        <authorList>
            <person name="Cejkova D."/>
            <person name="Kubasova T."/>
            <person name="Jahodarova E."/>
            <person name="Rychlik I."/>
        </authorList>
    </citation>
    <scope>NUCLEOTIDE SEQUENCE</scope>
    <source>
        <strain evidence="3">An836</strain>
    </source>
</reference>
<protein>
    <recommendedName>
        <fullName evidence="5">Teichoic acid transporter</fullName>
    </recommendedName>
</protein>
<keyword evidence="4" id="KW-1185">Reference proteome</keyword>
<keyword evidence="2" id="KW-1133">Transmembrane helix</keyword>
<proteinExistence type="predicted"/>